<organism evidence="1 2">
    <name type="scientific">Rhizophagus irregularis</name>
    <dbReference type="NCBI Taxonomy" id="588596"/>
    <lineage>
        <taxon>Eukaryota</taxon>
        <taxon>Fungi</taxon>
        <taxon>Fungi incertae sedis</taxon>
        <taxon>Mucoromycota</taxon>
        <taxon>Glomeromycotina</taxon>
        <taxon>Glomeromycetes</taxon>
        <taxon>Glomerales</taxon>
        <taxon>Glomeraceae</taxon>
        <taxon>Rhizophagus</taxon>
    </lineage>
</organism>
<comment type="caution">
    <text evidence="1">The sequence shown here is derived from an EMBL/GenBank/DDBJ whole genome shotgun (WGS) entry which is preliminary data.</text>
</comment>
<dbReference type="AlphaFoldDB" id="A0A2I1EEF9"/>
<name>A0A2I1EEF9_9GLOM</name>
<protein>
    <submittedName>
        <fullName evidence="1">Uncharacterized protein</fullName>
    </submittedName>
</protein>
<sequence length="73" mass="7903">MATVNEGLLRFGNWIIMYDLGASALTSSYGTHATAYRQVTDALTSNGFVMVQQSVYRYPTGCTLLHAGRPGIS</sequence>
<dbReference type="Gene3D" id="3.30.70.240">
    <property type="match status" value="1"/>
</dbReference>
<proteinExistence type="predicted"/>
<gene>
    <name evidence="1" type="ORF">RhiirA5_352926</name>
</gene>
<reference evidence="1 2" key="1">
    <citation type="submission" date="2016-04" db="EMBL/GenBank/DDBJ databases">
        <title>Genome analyses suggest a sexual origin of heterokaryosis in a supposedly ancient asexual fungus.</title>
        <authorList>
            <person name="Ropars J."/>
            <person name="Sedzielewska K."/>
            <person name="Noel J."/>
            <person name="Charron P."/>
            <person name="Farinelli L."/>
            <person name="Marton T."/>
            <person name="Kruger M."/>
            <person name="Pelin A."/>
            <person name="Brachmann A."/>
            <person name="Corradi N."/>
        </authorList>
    </citation>
    <scope>NUCLEOTIDE SEQUENCE [LARGE SCALE GENOMIC DNA]</scope>
    <source>
        <strain evidence="1 2">A5</strain>
    </source>
</reference>
<dbReference type="EMBL" id="LLXJ01000248">
    <property type="protein sequence ID" value="PKC12476.1"/>
    <property type="molecule type" value="Genomic_DNA"/>
</dbReference>
<evidence type="ECO:0000313" key="2">
    <source>
        <dbReference type="Proteomes" id="UP000232722"/>
    </source>
</evidence>
<dbReference type="OrthoDB" id="2384185at2759"/>
<accession>A0A2I1EEF9</accession>
<reference evidence="1 2" key="2">
    <citation type="submission" date="2017-09" db="EMBL/GenBank/DDBJ databases">
        <title>Extensive intraspecific genome diversity in a model arbuscular mycorrhizal fungus.</title>
        <authorList>
            <person name="Chen E.C."/>
            <person name="Morin E."/>
            <person name="Beaudet D."/>
            <person name="Noel J."/>
            <person name="Ndikumana S."/>
            <person name="Charron P."/>
            <person name="St-Onge C."/>
            <person name="Giorgi J."/>
            <person name="Grigoriev I.V."/>
            <person name="Roux C."/>
            <person name="Martin F.M."/>
            <person name="Corradi N."/>
        </authorList>
    </citation>
    <scope>NUCLEOTIDE SEQUENCE [LARGE SCALE GENOMIC DNA]</scope>
    <source>
        <strain evidence="1 2">A5</strain>
    </source>
</reference>
<evidence type="ECO:0000313" key="1">
    <source>
        <dbReference type="EMBL" id="PKC12476.1"/>
    </source>
</evidence>
<dbReference type="Proteomes" id="UP000232722">
    <property type="component" value="Unassembled WGS sequence"/>
</dbReference>